<feature type="binding site" evidence="8">
    <location>
        <position position="195"/>
    </location>
    <ligand>
        <name>ATP</name>
        <dbReference type="ChEBI" id="CHEBI:30616"/>
    </ligand>
</feature>
<evidence type="ECO:0000256" key="5">
    <source>
        <dbReference type="ARBA" id="ARBA00022840"/>
    </source>
</evidence>
<dbReference type="InterPro" id="IPR024633">
    <property type="entry name" value="DnaA_N_dom"/>
</dbReference>
<feature type="domain" description="AAA+ ATPase" evidence="13">
    <location>
        <begin position="180"/>
        <end position="308"/>
    </location>
</feature>
<dbReference type="PRINTS" id="PR00051">
    <property type="entry name" value="DNAA"/>
</dbReference>
<evidence type="ECO:0000256" key="10">
    <source>
        <dbReference type="RuleBase" id="RU000577"/>
    </source>
</evidence>
<evidence type="ECO:0000256" key="4">
    <source>
        <dbReference type="ARBA" id="ARBA00022741"/>
    </source>
</evidence>
<dbReference type="Pfam" id="PF00308">
    <property type="entry name" value="Bac_DnaA"/>
    <property type="match status" value="1"/>
</dbReference>
<dbReference type="CDD" id="cd06571">
    <property type="entry name" value="Bac_DnaA_C"/>
    <property type="match status" value="1"/>
</dbReference>
<comment type="subunit">
    <text evidence="8">Oligomerizes as a right-handed, spiral filament on DNA at oriC.</text>
</comment>
<dbReference type="Gene3D" id="3.30.300.180">
    <property type="match status" value="1"/>
</dbReference>
<dbReference type="NCBIfam" id="TIGR00362">
    <property type="entry name" value="DnaA"/>
    <property type="match status" value="1"/>
</dbReference>
<dbReference type="GO" id="GO:0005886">
    <property type="term" value="C:plasma membrane"/>
    <property type="evidence" value="ECO:0007669"/>
    <property type="project" value="TreeGrafter"/>
</dbReference>
<dbReference type="KEGG" id="dez:DKM44_00005"/>
<dbReference type="PROSITE" id="PS01008">
    <property type="entry name" value="DNAA"/>
    <property type="match status" value="1"/>
</dbReference>
<organism evidence="15 16">
    <name type="scientific">Deinococcus irradiatisoli</name>
    <dbReference type="NCBI Taxonomy" id="2202254"/>
    <lineage>
        <taxon>Bacteria</taxon>
        <taxon>Thermotogati</taxon>
        <taxon>Deinococcota</taxon>
        <taxon>Deinococci</taxon>
        <taxon>Deinococcales</taxon>
        <taxon>Deinococcaceae</taxon>
        <taxon>Deinococcus</taxon>
    </lineage>
</organism>
<keyword evidence="2 8" id="KW-0963">Cytoplasm</keyword>
<comment type="caution">
    <text evidence="8">Lacks conserved residue(s) required for the propagation of feature annotation.</text>
</comment>
<dbReference type="InterPro" id="IPR013159">
    <property type="entry name" value="DnaA_C"/>
</dbReference>
<evidence type="ECO:0000256" key="8">
    <source>
        <dbReference type="HAMAP-Rule" id="MF_00377"/>
    </source>
</evidence>
<dbReference type="FunFam" id="3.40.50.300:FF:000150">
    <property type="entry name" value="Chromosomal replication initiator protein DnaA"/>
    <property type="match status" value="1"/>
</dbReference>
<evidence type="ECO:0000256" key="6">
    <source>
        <dbReference type="ARBA" id="ARBA00023121"/>
    </source>
</evidence>
<keyword evidence="3 8" id="KW-0235">DNA replication</keyword>
<feature type="binding site" evidence="8">
    <location>
        <position position="191"/>
    </location>
    <ligand>
        <name>ATP</name>
        <dbReference type="ChEBI" id="CHEBI:30616"/>
    </ligand>
</feature>
<evidence type="ECO:0000256" key="2">
    <source>
        <dbReference type="ARBA" id="ARBA00022490"/>
    </source>
</evidence>
<dbReference type="InterPro" id="IPR003593">
    <property type="entry name" value="AAA+_ATPase"/>
</dbReference>
<feature type="binding site" evidence="8">
    <location>
        <position position="193"/>
    </location>
    <ligand>
        <name>ATP</name>
        <dbReference type="ChEBI" id="CHEBI:30616"/>
    </ligand>
</feature>
<dbReference type="GO" id="GO:0008289">
    <property type="term" value="F:lipid binding"/>
    <property type="evidence" value="ECO:0007669"/>
    <property type="project" value="UniProtKB-KW"/>
</dbReference>
<keyword evidence="4 8" id="KW-0547">Nucleotide-binding</keyword>
<dbReference type="Pfam" id="PF08299">
    <property type="entry name" value="Bac_DnaA_C"/>
    <property type="match status" value="1"/>
</dbReference>
<accession>A0A2Z3J9Z5</accession>
<comment type="subcellular location">
    <subcellularLocation>
        <location evidence="8">Cytoplasm</location>
    </subcellularLocation>
</comment>
<evidence type="ECO:0000256" key="11">
    <source>
        <dbReference type="RuleBase" id="RU004227"/>
    </source>
</evidence>
<dbReference type="Gene3D" id="3.40.50.300">
    <property type="entry name" value="P-loop containing nucleotide triphosphate hydrolases"/>
    <property type="match status" value="1"/>
</dbReference>
<comment type="function">
    <text evidence="8 10">Plays an essential role in the initiation and regulation of chromosomal replication. ATP-DnaA binds to the origin of replication (oriC) to initiate formation of the DNA replication initiation complex once per cell cycle. Binds the DnaA box (a 9 base pair repeat at the origin) and separates the double-stranded (ds)DNA. Forms a right-handed helical filament on oriC DNA; dsDNA binds to the exterior of the filament while single-stranded (ss)DNA is stabiized in the filament's interior. The ATP-DnaA-oriC complex binds and stabilizes one strand of the AT-rich DNA unwinding element (DUE), permitting loading of DNA polymerase. After initiation quickly degrades to an ADP-DnaA complex that is not apt for DNA replication. Binds acidic phospholipids.</text>
</comment>
<sequence length="495" mass="55668">MRPTGQRAAPHRKISVEGRRAGKAGFLSQPGGRRISQEIWTDVLAYVRKNISEVEYHTWFAPVRAIGVEQGELVLGVRNSFAQEWFRKHYLDLLEDALRSLGAQSPQVSFQVLPAAQDALMLSEPPPAPPLRQSAKAPPSAPSPAPNLNPKYIFENFVVGPNNNLAHAAALAVAESPGKAYNPLFIYGDVGLGKTHLMHAVGHYMTERFPGKRVEYVSTESFTNDLINAIRDDKMAQFRNRYRSVDLLLVDDIQFLAGKERTQEEFFHTFNALYENHKQIILSSDRPPRDIQTLEGRLRSRFEWGLITDIQSPEYETRVAILKMNAEHNRINIPQDVLELIARQVTSNIRELEGAMMRVVAFASLNNVPFSRAVAAKALSNVFTPQEIKVEMKDVLRTVAARYGLPAEVLRGAGRMREVVVPRQIAMYLIRDLTSHSLPEIGLFFGRDHSTVMHAVSKVSENLEKDAELTLTLADLKRQLSGLDDPENDVQDTRF</sequence>
<evidence type="ECO:0000256" key="1">
    <source>
        <dbReference type="ARBA" id="ARBA00006583"/>
    </source>
</evidence>
<reference evidence="15 16" key="1">
    <citation type="submission" date="2018-05" db="EMBL/GenBank/DDBJ databases">
        <title>Complete Genome Sequence of Deinococcus sp. strain 17bor-2.</title>
        <authorList>
            <person name="Srinivasan S."/>
        </authorList>
    </citation>
    <scope>NUCLEOTIDE SEQUENCE [LARGE SCALE GENOMIC DNA]</scope>
    <source>
        <strain evidence="15 16">17bor-2</strain>
    </source>
</reference>
<dbReference type="InterPro" id="IPR038454">
    <property type="entry name" value="DnaA_N_sf"/>
</dbReference>
<dbReference type="Pfam" id="PF11638">
    <property type="entry name" value="DnaA_N"/>
    <property type="match status" value="1"/>
</dbReference>
<keyword evidence="7 8" id="KW-0238">DNA-binding</keyword>
<dbReference type="InterPro" id="IPR001957">
    <property type="entry name" value="Chromosome_initiator_DnaA"/>
</dbReference>
<comment type="domain">
    <text evidence="8">Domain I is involved in oligomerization and binding regulators, domain II is flexibile and of varying length in different bacteria, domain III forms the AAA+ region, while domain IV binds dsDNA.</text>
</comment>
<dbReference type="SMART" id="SM00760">
    <property type="entry name" value="Bac_DnaA_C"/>
    <property type="match status" value="1"/>
</dbReference>
<feature type="binding site" evidence="8">
    <location>
        <position position="194"/>
    </location>
    <ligand>
        <name>ATP</name>
        <dbReference type="ChEBI" id="CHEBI:30616"/>
    </ligand>
</feature>
<evidence type="ECO:0000259" key="14">
    <source>
        <dbReference type="SMART" id="SM00760"/>
    </source>
</evidence>
<comment type="similarity">
    <text evidence="1 8 11">Belongs to the DnaA family.</text>
</comment>
<dbReference type="InterPro" id="IPR027417">
    <property type="entry name" value="P-loop_NTPase"/>
</dbReference>
<dbReference type="CDD" id="cd00009">
    <property type="entry name" value="AAA"/>
    <property type="match status" value="1"/>
</dbReference>
<dbReference type="SMART" id="SM00382">
    <property type="entry name" value="AAA"/>
    <property type="match status" value="1"/>
</dbReference>
<evidence type="ECO:0000256" key="9">
    <source>
        <dbReference type="NCBIfam" id="TIGR00362"/>
    </source>
</evidence>
<dbReference type="InterPro" id="IPR018312">
    <property type="entry name" value="Chromosome_initiator_DnaA_CS"/>
</dbReference>
<dbReference type="HAMAP" id="MF_00377">
    <property type="entry name" value="DnaA_bact"/>
    <property type="match status" value="1"/>
</dbReference>
<dbReference type="GO" id="GO:0003688">
    <property type="term" value="F:DNA replication origin binding"/>
    <property type="evidence" value="ECO:0007669"/>
    <property type="project" value="UniProtKB-UniRule"/>
</dbReference>
<dbReference type="InterPro" id="IPR010921">
    <property type="entry name" value="Trp_repressor/repl_initiator"/>
</dbReference>
<feature type="region of interest" description="Domain I, interacts with DnaA modulators" evidence="8">
    <location>
        <begin position="1"/>
        <end position="123"/>
    </location>
</feature>
<name>A0A2Z3J9Z5_9DEIO</name>
<dbReference type="Proteomes" id="UP000245368">
    <property type="component" value="Chromosome"/>
</dbReference>
<dbReference type="PANTHER" id="PTHR30050">
    <property type="entry name" value="CHROMOSOMAL REPLICATION INITIATOR PROTEIN DNAA"/>
    <property type="match status" value="1"/>
</dbReference>
<dbReference type="AlphaFoldDB" id="A0A2Z3J9Z5"/>
<dbReference type="GO" id="GO:0005737">
    <property type="term" value="C:cytoplasm"/>
    <property type="evidence" value="ECO:0007669"/>
    <property type="project" value="UniProtKB-SubCell"/>
</dbReference>
<dbReference type="Gene3D" id="1.10.8.60">
    <property type="match status" value="1"/>
</dbReference>
<feature type="region of interest" description="Domain IV, binds dsDNA" evidence="8">
    <location>
        <begin position="364"/>
        <end position="495"/>
    </location>
</feature>
<keyword evidence="5 8" id="KW-0067">ATP-binding</keyword>
<dbReference type="InterPro" id="IPR013317">
    <property type="entry name" value="DnaA_dom"/>
</dbReference>
<evidence type="ECO:0000256" key="3">
    <source>
        <dbReference type="ARBA" id="ARBA00022705"/>
    </source>
</evidence>
<protein>
    <recommendedName>
        <fullName evidence="8 9">Chromosomal replication initiator protein DnaA</fullName>
    </recommendedName>
</protein>
<gene>
    <name evidence="8" type="primary">dnaA</name>
    <name evidence="15" type="ORF">DKM44_00005</name>
</gene>
<proteinExistence type="inferred from homology"/>
<dbReference type="SUPFAM" id="SSF52540">
    <property type="entry name" value="P-loop containing nucleoside triphosphate hydrolases"/>
    <property type="match status" value="1"/>
</dbReference>
<dbReference type="GO" id="GO:0006270">
    <property type="term" value="P:DNA replication initiation"/>
    <property type="evidence" value="ECO:0007669"/>
    <property type="project" value="UniProtKB-UniRule"/>
</dbReference>
<dbReference type="FunFam" id="1.10.8.60:FF:000003">
    <property type="entry name" value="Chromosomal replication initiator protein DnaA"/>
    <property type="match status" value="1"/>
</dbReference>
<keyword evidence="16" id="KW-1185">Reference proteome</keyword>
<dbReference type="SUPFAM" id="SSF48295">
    <property type="entry name" value="TrpR-like"/>
    <property type="match status" value="1"/>
</dbReference>
<evidence type="ECO:0000259" key="13">
    <source>
        <dbReference type="SMART" id="SM00382"/>
    </source>
</evidence>
<evidence type="ECO:0000256" key="7">
    <source>
        <dbReference type="ARBA" id="ARBA00023125"/>
    </source>
</evidence>
<evidence type="ECO:0000256" key="12">
    <source>
        <dbReference type="SAM" id="MobiDB-lite"/>
    </source>
</evidence>
<evidence type="ECO:0000313" key="15">
    <source>
        <dbReference type="EMBL" id="AWN21815.1"/>
    </source>
</evidence>
<dbReference type="GO" id="GO:0005524">
    <property type="term" value="F:ATP binding"/>
    <property type="evidence" value="ECO:0007669"/>
    <property type="project" value="UniProtKB-UniRule"/>
</dbReference>
<dbReference type="InterPro" id="IPR020591">
    <property type="entry name" value="Chromosome_initiator_DnaA-like"/>
</dbReference>
<feature type="region of interest" description="Domain III, AAA+ region" evidence="8">
    <location>
        <begin position="147"/>
        <end position="363"/>
    </location>
</feature>
<dbReference type="GO" id="GO:0006275">
    <property type="term" value="P:regulation of DNA replication"/>
    <property type="evidence" value="ECO:0007669"/>
    <property type="project" value="UniProtKB-UniRule"/>
</dbReference>
<evidence type="ECO:0000313" key="16">
    <source>
        <dbReference type="Proteomes" id="UP000245368"/>
    </source>
</evidence>
<dbReference type="EMBL" id="CP029494">
    <property type="protein sequence ID" value="AWN21815.1"/>
    <property type="molecule type" value="Genomic_DNA"/>
</dbReference>
<feature type="region of interest" description="Disordered" evidence="12">
    <location>
        <begin position="123"/>
        <end position="144"/>
    </location>
</feature>
<feature type="domain" description="Chromosomal replication initiator DnaA C-terminal" evidence="14">
    <location>
        <begin position="391"/>
        <end position="459"/>
    </location>
</feature>
<dbReference type="OrthoDB" id="9807019at2"/>
<dbReference type="Gene3D" id="1.10.1750.10">
    <property type="match status" value="1"/>
</dbReference>
<dbReference type="PANTHER" id="PTHR30050:SF2">
    <property type="entry name" value="CHROMOSOMAL REPLICATION INITIATOR PROTEIN DNAA"/>
    <property type="match status" value="1"/>
</dbReference>
<keyword evidence="6 8" id="KW-0446">Lipid-binding</keyword>